<evidence type="ECO:0000313" key="2">
    <source>
        <dbReference type="EMBL" id="SUD95829.1"/>
    </source>
</evidence>
<dbReference type="RefSeq" id="WP_062737638.1">
    <property type="nucleotide sequence ID" value="NZ_BAAAEC010000009.1"/>
</dbReference>
<dbReference type="Proteomes" id="UP000255008">
    <property type="component" value="Unassembled WGS sequence"/>
</dbReference>
<name>A0AAJ5D405_9RALS</name>
<dbReference type="EMBL" id="UGVE01000001">
    <property type="protein sequence ID" value="SUD95829.1"/>
    <property type="molecule type" value="Genomic_DNA"/>
</dbReference>
<proteinExistence type="predicted"/>
<evidence type="ECO:0000313" key="3">
    <source>
        <dbReference type="Proteomes" id="UP000255008"/>
    </source>
</evidence>
<feature type="compositionally biased region" description="Low complexity" evidence="1">
    <location>
        <begin position="115"/>
        <end position="124"/>
    </location>
</feature>
<dbReference type="CDD" id="cd14744">
    <property type="entry name" value="PAAR_CT_2"/>
    <property type="match status" value="1"/>
</dbReference>
<reference evidence="2 3" key="1">
    <citation type="submission" date="2018-06" db="EMBL/GenBank/DDBJ databases">
        <authorList>
            <consortium name="Pathogen Informatics"/>
            <person name="Doyle S."/>
        </authorList>
    </citation>
    <scope>NUCLEOTIDE SEQUENCE [LARGE SCALE GENOMIC DNA]</scope>
    <source>
        <strain evidence="2 3">NCTC10894</strain>
    </source>
</reference>
<sequence>MMRRIAVVGDALLNGGTVLPYSGPQCTFGSAGHQVALVAGRAYCEACKSIGIIAKAGGPRRMEFMGEVALDGDEVLCKCPTPQRIVAALAGDAWYEDMGCGERASHASTTGDPHAAAASTGASASHDEQTHLVSPHLEGVPYYIETSDGRTFSGRALADGALPRVVTQGEEEYTVFWGDEALAKQAGESA</sequence>
<feature type="region of interest" description="Disordered" evidence="1">
    <location>
        <begin position="102"/>
        <end position="130"/>
    </location>
</feature>
<accession>A0AAJ5D405</accession>
<organism evidence="2 3">
    <name type="scientific">Ralstonia mannitolilytica</name>
    <dbReference type="NCBI Taxonomy" id="105219"/>
    <lineage>
        <taxon>Bacteria</taxon>
        <taxon>Pseudomonadati</taxon>
        <taxon>Pseudomonadota</taxon>
        <taxon>Betaproteobacteria</taxon>
        <taxon>Burkholderiales</taxon>
        <taxon>Burkholderiaceae</taxon>
        <taxon>Ralstonia</taxon>
    </lineage>
</organism>
<evidence type="ECO:0000256" key="1">
    <source>
        <dbReference type="SAM" id="MobiDB-lite"/>
    </source>
</evidence>
<gene>
    <name evidence="2" type="ORF">NCTC10894_00156</name>
</gene>
<evidence type="ECO:0008006" key="4">
    <source>
        <dbReference type="Google" id="ProtNLM"/>
    </source>
</evidence>
<comment type="caution">
    <text evidence="2">The sequence shown here is derived from an EMBL/GenBank/DDBJ whole genome shotgun (WGS) entry which is preliminary data.</text>
</comment>
<dbReference type="AlphaFoldDB" id="A0AAJ5D405"/>
<protein>
    <recommendedName>
        <fullName evidence="4">PAAR domain-containing protein</fullName>
    </recommendedName>
</protein>